<reference evidence="2 3" key="1">
    <citation type="submission" date="2017-09" db="EMBL/GenBank/DDBJ databases">
        <title>Bacterial strain isolated from the female urinary microbiota.</title>
        <authorList>
            <person name="Thomas-White K."/>
            <person name="Kumar N."/>
            <person name="Forster S."/>
            <person name="Putonti C."/>
            <person name="Lawley T."/>
            <person name="Wolfe A.J."/>
        </authorList>
    </citation>
    <scope>NUCLEOTIDE SEQUENCE [LARGE SCALE GENOMIC DNA]</scope>
    <source>
        <strain evidence="2 3">UMB1301</strain>
    </source>
</reference>
<sequence length="319" mass="33591">MANSRVTHGAGKLADKLVQKDGTVNPMAAKAISKLLSVQRPIVLAYVRSVRRRHPHATPAQMAGILADHYKNLVTGGGAATGATAMIPGLGTGAALGVAAIETGAFLEGSALYAQSIAELHNLPVEDPARANALIMGLMLGNDGKDMVKKVAAQAQGEDVPRRDAAWGAMITKQIPTQMVDMLTKQMRKAMFKRYARRSAGSLIGRILPFGIGAVVGAAVNRKMAGIVIENAQHAFGPAPAVFEPELEPKVSSQKRDTDIMGGLKQLLKVTKKKKDGQGDVIEGEVVDGAASSSGSSASDDEPQVRDDTPRTYRPDARL</sequence>
<proteinExistence type="predicted"/>
<dbReference type="AlphaFoldDB" id="A0A2N6VLS4"/>
<evidence type="ECO:0000313" key="2">
    <source>
        <dbReference type="EMBL" id="PMD05066.1"/>
    </source>
</evidence>
<dbReference type="Proteomes" id="UP000235598">
    <property type="component" value="Unassembled WGS sequence"/>
</dbReference>
<gene>
    <name evidence="2" type="ORF">CJ199_08200</name>
</gene>
<feature type="region of interest" description="Disordered" evidence="1">
    <location>
        <begin position="275"/>
        <end position="319"/>
    </location>
</feature>
<dbReference type="RefSeq" id="WP_102239007.1">
    <property type="nucleotide sequence ID" value="NZ_PNHK01000003.1"/>
</dbReference>
<dbReference type="EMBL" id="PNHK01000003">
    <property type="protein sequence ID" value="PMD05066.1"/>
    <property type="molecule type" value="Genomic_DNA"/>
</dbReference>
<evidence type="ECO:0000256" key="1">
    <source>
        <dbReference type="SAM" id="MobiDB-lite"/>
    </source>
</evidence>
<organism evidence="2 3">
    <name type="scientific">Brevibacterium paucivorans</name>
    <dbReference type="NCBI Taxonomy" id="170994"/>
    <lineage>
        <taxon>Bacteria</taxon>
        <taxon>Bacillati</taxon>
        <taxon>Actinomycetota</taxon>
        <taxon>Actinomycetes</taxon>
        <taxon>Micrococcales</taxon>
        <taxon>Brevibacteriaceae</taxon>
        <taxon>Brevibacterium</taxon>
    </lineage>
</organism>
<dbReference type="OrthoDB" id="5244605at2"/>
<evidence type="ECO:0000313" key="3">
    <source>
        <dbReference type="Proteomes" id="UP000235598"/>
    </source>
</evidence>
<comment type="caution">
    <text evidence="2">The sequence shown here is derived from an EMBL/GenBank/DDBJ whole genome shotgun (WGS) entry which is preliminary data.</text>
</comment>
<protein>
    <recommendedName>
        <fullName evidence="4">Di-and tripeptidase</fullName>
    </recommendedName>
</protein>
<feature type="compositionally biased region" description="Basic and acidic residues" evidence="1">
    <location>
        <begin position="303"/>
        <end position="319"/>
    </location>
</feature>
<name>A0A2N6VLS4_9MICO</name>
<feature type="compositionally biased region" description="Low complexity" evidence="1">
    <location>
        <begin position="288"/>
        <end position="298"/>
    </location>
</feature>
<evidence type="ECO:0008006" key="4">
    <source>
        <dbReference type="Google" id="ProtNLM"/>
    </source>
</evidence>
<accession>A0A2N6VLS4</accession>